<evidence type="ECO:0000313" key="2">
    <source>
        <dbReference type="Proteomes" id="UP000788426"/>
    </source>
</evidence>
<keyword evidence="2" id="KW-1185">Reference proteome</keyword>
<evidence type="ECO:0000313" key="1">
    <source>
        <dbReference type="EMBL" id="MBW4768767.1"/>
    </source>
</evidence>
<name>A0ABS6YB24_9BACT</name>
<dbReference type="EMBL" id="JAHXCT010000002">
    <property type="protein sequence ID" value="MBW4768767.1"/>
    <property type="molecule type" value="Genomic_DNA"/>
</dbReference>
<proteinExistence type="predicted"/>
<protein>
    <submittedName>
        <fullName evidence="1">Uncharacterized protein</fullName>
    </submittedName>
</protein>
<organism evidence="1 2">
    <name type="scientific">Hoylesella nanceiensis</name>
    <dbReference type="NCBI Taxonomy" id="425941"/>
    <lineage>
        <taxon>Bacteria</taxon>
        <taxon>Pseudomonadati</taxon>
        <taxon>Bacteroidota</taxon>
        <taxon>Bacteroidia</taxon>
        <taxon>Bacteroidales</taxon>
        <taxon>Prevotellaceae</taxon>
        <taxon>Hoylesella</taxon>
    </lineage>
</organism>
<accession>A0ABS6YB24</accession>
<reference evidence="1 2" key="1">
    <citation type="submission" date="2021-07" db="EMBL/GenBank/DDBJ databases">
        <title>Genomic diversity and antimicrobial resistance of Prevotella spp. isolated from chronic lung disease airways.</title>
        <authorList>
            <person name="Webb K.A."/>
            <person name="Olagoke O.S."/>
            <person name="Baird T."/>
            <person name="Neill J."/>
            <person name="Pham A."/>
            <person name="Wells T.J."/>
            <person name="Ramsay K.A."/>
            <person name="Bell S.C."/>
            <person name="Sarovich D.S."/>
            <person name="Price E.P."/>
        </authorList>
    </citation>
    <scope>NUCLEOTIDE SEQUENCE [LARGE SCALE GENOMIC DNA]</scope>
    <source>
        <strain evidence="1 2">SCHI0011.S.12</strain>
    </source>
</reference>
<dbReference type="Proteomes" id="UP000788426">
    <property type="component" value="Unassembled WGS sequence"/>
</dbReference>
<sequence>MKHDLSTLRKVIEKSLGKTISATTDMEKVVLSFSKHQITLSGKILKQLWSHIKGTEKLSTDTLNKLALLAGFQNWSDFQKALHGESDAEINYEDHIEHPTPPSKD</sequence>
<comment type="caution">
    <text evidence="1">The sequence shown here is derived from an EMBL/GenBank/DDBJ whole genome shotgun (WGS) entry which is preliminary data.</text>
</comment>
<gene>
    <name evidence="1" type="ORF">KZO38_03195</name>
</gene>
<dbReference type="RefSeq" id="WP_219479805.1">
    <property type="nucleotide sequence ID" value="NZ_CAURQY010000064.1"/>
</dbReference>